<dbReference type="InterPro" id="IPR026055">
    <property type="entry name" value="FAR"/>
</dbReference>
<proteinExistence type="inferred from homology"/>
<comment type="similarity">
    <text evidence="1 4">Belongs to the fatty acyl-CoA reductase family.</text>
</comment>
<gene>
    <name evidence="7" type="ORF">T459_33339</name>
</gene>
<accession>A0A2G2XZ88</accession>
<dbReference type="GO" id="GO:0035336">
    <property type="term" value="P:long-chain fatty-acyl-CoA metabolic process"/>
    <property type="evidence" value="ECO:0000318"/>
    <property type="project" value="GO_Central"/>
</dbReference>
<sequence>MEYFLEGKTIFITGATGFLAKILVEKILRLQPNVKKLFLLVRASDTKSAKKRFNDEVMQTELFIVLREKIGVNNLNSLIEEKVFPIAGDISFEDFGIENSEMKNEMFKEIDIIINSAATTRFDERYDIAMNINVQGAVNVLNFAKRCVNVKIIIHVSTAYVCGEGEGIIQEKSFTLGETLNKNSKLDIDVEKKVIEEKLKELEAQRLTRKEVTMAMRDLGIQRANLHGWPNTYSFTKAMGEMLLGHLKENLQLVIIRPTIITSTYKEPFPGWIEGVKTVDSFILAYGKGVLNFCFGDPNSKIDMIPGDMVVNSILAAIIAHIGKDRYYSSQELIYHISSSKRNPLKSSDIRLFLFQYFTKNPWINKDGKIIKVGMPTLFSNMDSFQKYISTYYWPLLKIVELVNVLSWHRFDKTYTDLKRKIDMSIRLCELYKPYVLFHGSFDDCNTERLRMTMKGYNMDDKLNFDPNCIKWEDYFMKTHLPGAVKHIF</sequence>
<dbReference type="InterPro" id="IPR036291">
    <property type="entry name" value="NAD(P)-bd_dom_sf"/>
</dbReference>
<protein>
    <recommendedName>
        <fullName evidence="4">Fatty acyl-CoA reductase</fullName>
        <ecNumber evidence="4">1.2.1.84</ecNumber>
    </recommendedName>
</protein>
<feature type="domain" description="Thioester reductase (TE)" evidence="6">
    <location>
        <begin position="12"/>
        <end position="314"/>
    </location>
</feature>
<dbReference type="PANTHER" id="PTHR11011:SF105">
    <property type="entry name" value="FATTY ACYL-COA REDUCTASE"/>
    <property type="match status" value="1"/>
</dbReference>
<keyword evidence="4" id="KW-0521">NADP</keyword>
<dbReference type="EMBL" id="AYRZ02000059">
    <property type="protein sequence ID" value="PHT62808.1"/>
    <property type="molecule type" value="Genomic_DNA"/>
</dbReference>
<keyword evidence="4" id="KW-0560">Oxidoreductase</keyword>
<dbReference type="GO" id="GO:0010345">
    <property type="term" value="P:suberin biosynthetic process"/>
    <property type="evidence" value="ECO:0000318"/>
    <property type="project" value="GO_Central"/>
</dbReference>
<comment type="catalytic activity">
    <reaction evidence="4">
        <text>a long-chain fatty acyl-CoA + 2 NADPH + 2 H(+) = a long-chain primary fatty alcohol + 2 NADP(+) + CoA</text>
        <dbReference type="Rhea" id="RHEA:52716"/>
        <dbReference type="ChEBI" id="CHEBI:15378"/>
        <dbReference type="ChEBI" id="CHEBI:57287"/>
        <dbReference type="ChEBI" id="CHEBI:57783"/>
        <dbReference type="ChEBI" id="CHEBI:58349"/>
        <dbReference type="ChEBI" id="CHEBI:77396"/>
        <dbReference type="ChEBI" id="CHEBI:83139"/>
        <dbReference type="EC" id="1.2.1.84"/>
    </reaction>
</comment>
<evidence type="ECO:0000313" key="7">
    <source>
        <dbReference type="EMBL" id="PHT62808.1"/>
    </source>
</evidence>
<dbReference type="AlphaFoldDB" id="A0A2G2XZ88"/>
<evidence type="ECO:0000256" key="1">
    <source>
        <dbReference type="ARBA" id="ARBA00005928"/>
    </source>
</evidence>
<keyword evidence="2 4" id="KW-0444">Lipid biosynthesis</keyword>
<dbReference type="Gramene" id="PHT62808">
    <property type="protein sequence ID" value="PHT62808"/>
    <property type="gene ID" value="T459_33339"/>
</dbReference>
<dbReference type="CDD" id="cd09071">
    <property type="entry name" value="FAR_C"/>
    <property type="match status" value="1"/>
</dbReference>
<dbReference type="SUPFAM" id="SSF51735">
    <property type="entry name" value="NAD(P)-binding Rossmann-fold domains"/>
    <property type="match status" value="1"/>
</dbReference>
<dbReference type="GO" id="GO:0102965">
    <property type="term" value="F:alcohol-forming long-chain fatty acyl-CoA reductase activity"/>
    <property type="evidence" value="ECO:0007669"/>
    <property type="project" value="UniProtKB-EC"/>
</dbReference>
<feature type="domain" description="Fatty acyl-CoA reductase C-terminal" evidence="5">
    <location>
        <begin position="397"/>
        <end position="489"/>
    </location>
</feature>
<evidence type="ECO:0000313" key="8">
    <source>
        <dbReference type="Proteomes" id="UP000222542"/>
    </source>
</evidence>
<dbReference type="Pfam" id="PF03015">
    <property type="entry name" value="Sterile"/>
    <property type="match status" value="1"/>
</dbReference>
<dbReference type="GO" id="GO:0080019">
    <property type="term" value="F:alcohol-forming very long-chain fatty acyl-CoA reductase activity"/>
    <property type="evidence" value="ECO:0000318"/>
    <property type="project" value="GO_Central"/>
</dbReference>
<comment type="caution">
    <text evidence="7">The sequence shown here is derived from an EMBL/GenBank/DDBJ whole genome shotgun (WGS) entry which is preliminary data.</text>
</comment>
<keyword evidence="3 4" id="KW-0443">Lipid metabolism</keyword>
<dbReference type="PANTHER" id="PTHR11011">
    <property type="entry name" value="MALE STERILITY PROTEIN 2-RELATED"/>
    <property type="match status" value="1"/>
</dbReference>
<name>A0A2G2XZ88_CAPAN</name>
<evidence type="ECO:0000256" key="2">
    <source>
        <dbReference type="ARBA" id="ARBA00022516"/>
    </source>
</evidence>
<dbReference type="CDD" id="cd05236">
    <property type="entry name" value="FAR-N_SDR_e"/>
    <property type="match status" value="1"/>
</dbReference>
<organism evidence="7 8">
    <name type="scientific">Capsicum annuum</name>
    <name type="common">Capsicum pepper</name>
    <dbReference type="NCBI Taxonomy" id="4072"/>
    <lineage>
        <taxon>Eukaryota</taxon>
        <taxon>Viridiplantae</taxon>
        <taxon>Streptophyta</taxon>
        <taxon>Embryophyta</taxon>
        <taxon>Tracheophyta</taxon>
        <taxon>Spermatophyta</taxon>
        <taxon>Magnoliopsida</taxon>
        <taxon>eudicotyledons</taxon>
        <taxon>Gunneridae</taxon>
        <taxon>Pentapetalae</taxon>
        <taxon>asterids</taxon>
        <taxon>lamiids</taxon>
        <taxon>Solanales</taxon>
        <taxon>Solanaceae</taxon>
        <taxon>Solanoideae</taxon>
        <taxon>Capsiceae</taxon>
        <taxon>Capsicum</taxon>
    </lineage>
</organism>
<evidence type="ECO:0000256" key="4">
    <source>
        <dbReference type="RuleBase" id="RU363097"/>
    </source>
</evidence>
<keyword evidence="8" id="KW-1185">Reference proteome</keyword>
<dbReference type="Proteomes" id="UP000222542">
    <property type="component" value="Unassembled WGS sequence"/>
</dbReference>
<dbReference type="OMA" id="KYISTYY"/>
<dbReference type="InterPro" id="IPR013120">
    <property type="entry name" value="FAR_NAD-bd"/>
</dbReference>
<comment type="function">
    <text evidence="4">Catalyzes the reduction of fatty acyl-CoA to fatty alcohols.</text>
</comment>
<dbReference type="OrthoDB" id="429813at2759"/>
<dbReference type="Pfam" id="PF07993">
    <property type="entry name" value="NAD_binding_4"/>
    <property type="match status" value="1"/>
</dbReference>
<dbReference type="SMR" id="A0A2G2XZ88"/>
<dbReference type="Gene3D" id="3.40.50.720">
    <property type="entry name" value="NAD(P)-binding Rossmann-like Domain"/>
    <property type="match status" value="1"/>
</dbReference>
<reference evidence="7 8" key="1">
    <citation type="journal article" date="2014" name="Nat. Genet.">
        <title>Genome sequence of the hot pepper provides insights into the evolution of pungency in Capsicum species.</title>
        <authorList>
            <person name="Kim S."/>
            <person name="Park M."/>
            <person name="Yeom S.I."/>
            <person name="Kim Y.M."/>
            <person name="Lee J.M."/>
            <person name="Lee H.A."/>
            <person name="Seo E."/>
            <person name="Choi J."/>
            <person name="Cheong K."/>
            <person name="Kim K.T."/>
            <person name="Jung K."/>
            <person name="Lee G.W."/>
            <person name="Oh S.K."/>
            <person name="Bae C."/>
            <person name="Kim S.B."/>
            <person name="Lee H.Y."/>
            <person name="Kim S.Y."/>
            <person name="Kim M.S."/>
            <person name="Kang B.C."/>
            <person name="Jo Y.D."/>
            <person name="Yang H.B."/>
            <person name="Jeong H.J."/>
            <person name="Kang W.H."/>
            <person name="Kwon J.K."/>
            <person name="Shin C."/>
            <person name="Lim J.Y."/>
            <person name="Park J.H."/>
            <person name="Huh J.H."/>
            <person name="Kim J.S."/>
            <person name="Kim B.D."/>
            <person name="Cohen O."/>
            <person name="Paran I."/>
            <person name="Suh M.C."/>
            <person name="Lee S.B."/>
            <person name="Kim Y.K."/>
            <person name="Shin Y."/>
            <person name="Noh S.J."/>
            <person name="Park J."/>
            <person name="Seo Y.S."/>
            <person name="Kwon S.Y."/>
            <person name="Kim H.A."/>
            <person name="Park J.M."/>
            <person name="Kim H.J."/>
            <person name="Choi S.B."/>
            <person name="Bosland P.W."/>
            <person name="Reeves G."/>
            <person name="Jo S.H."/>
            <person name="Lee B.W."/>
            <person name="Cho H.T."/>
            <person name="Choi H.S."/>
            <person name="Lee M.S."/>
            <person name="Yu Y."/>
            <person name="Do Choi Y."/>
            <person name="Park B.S."/>
            <person name="van Deynze A."/>
            <person name="Ashrafi H."/>
            <person name="Hill T."/>
            <person name="Kim W.T."/>
            <person name="Pai H.S."/>
            <person name="Ahn H.K."/>
            <person name="Yeam I."/>
            <person name="Giovannoni J.J."/>
            <person name="Rose J.K."/>
            <person name="Sorensen I."/>
            <person name="Lee S.J."/>
            <person name="Kim R.W."/>
            <person name="Choi I.Y."/>
            <person name="Choi B.S."/>
            <person name="Lim J.S."/>
            <person name="Lee Y.H."/>
            <person name="Choi D."/>
        </authorList>
    </citation>
    <scope>NUCLEOTIDE SEQUENCE [LARGE SCALE GENOMIC DNA]</scope>
    <source>
        <strain evidence="8">cv. CM334</strain>
    </source>
</reference>
<dbReference type="STRING" id="4072.A0A2G2XZ88"/>
<reference evidence="7 8" key="2">
    <citation type="journal article" date="2017" name="Genome Biol.">
        <title>New reference genome sequences of hot pepper reveal the massive evolution of plant disease-resistance genes by retroduplication.</title>
        <authorList>
            <person name="Kim S."/>
            <person name="Park J."/>
            <person name="Yeom S.I."/>
            <person name="Kim Y.M."/>
            <person name="Seo E."/>
            <person name="Kim K.T."/>
            <person name="Kim M.S."/>
            <person name="Lee J.M."/>
            <person name="Cheong K."/>
            <person name="Shin H.S."/>
            <person name="Kim S.B."/>
            <person name="Han K."/>
            <person name="Lee J."/>
            <person name="Park M."/>
            <person name="Lee H.A."/>
            <person name="Lee H.Y."/>
            <person name="Lee Y."/>
            <person name="Oh S."/>
            <person name="Lee J.H."/>
            <person name="Choi E."/>
            <person name="Choi E."/>
            <person name="Lee S.E."/>
            <person name="Jeon J."/>
            <person name="Kim H."/>
            <person name="Choi G."/>
            <person name="Song H."/>
            <person name="Lee J."/>
            <person name="Lee S.C."/>
            <person name="Kwon J.K."/>
            <person name="Lee H.Y."/>
            <person name="Koo N."/>
            <person name="Hong Y."/>
            <person name="Kim R.W."/>
            <person name="Kang W.H."/>
            <person name="Huh J.H."/>
            <person name="Kang B.C."/>
            <person name="Yang T.J."/>
            <person name="Lee Y.H."/>
            <person name="Bennetzen J.L."/>
            <person name="Choi D."/>
        </authorList>
    </citation>
    <scope>NUCLEOTIDE SEQUENCE [LARGE SCALE GENOMIC DNA]</scope>
    <source>
        <strain evidence="8">cv. CM334</strain>
    </source>
</reference>
<evidence type="ECO:0000259" key="6">
    <source>
        <dbReference type="Pfam" id="PF07993"/>
    </source>
</evidence>
<dbReference type="EC" id="1.2.1.84" evidence="4"/>
<evidence type="ECO:0000259" key="5">
    <source>
        <dbReference type="Pfam" id="PF03015"/>
    </source>
</evidence>
<dbReference type="InterPro" id="IPR033640">
    <property type="entry name" value="FAR_C"/>
</dbReference>
<evidence type="ECO:0000256" key="3">
    <source>
        <dbReference type="ARBA" id="ARBA00023098"/>
    </source>
</evidence>